<protein>
    <recommendedName>
        <fullName evidence="4">DUF1294 domain-containing protein</fullName>
    </recommendedName>
</protein>
<keyword evidence="1" id="KW-0812">Transmembrane</keyword>
<proteinExistence type="predicted"/>
<feature type="transmembrane region" description="Helical" evidence="1">
    <location>
        <begin position="77"/>
        <end position="94"/>
    </location>
</feature>
<evidence type="ECO:0008006" key="4">
    <source>
        <dbReference type="Google" id="ProtNLM"/>
    </source>
</evidence>
<evidence type="ECO:0000313" key="3">
    <source>
        <dbReference type="Proteomes" id="UP000494363"/>
    </source>
</evidence>
<organism evidence="2 3">
    <name type="scientific">Paraburkholderia humisilvae</name>
    <dbReference type="NCBI Taxonomy" id="627669"/>
    <lineage>
        <taxon>Bacteria</taxon>
        <taxon>Pseudomonadati</taxon>
        <taxon>Pseudomonadota</taxon>
        <taxon>Betaproteobacteria</taxon>
        <taxon>Burkholderiales</taxon>
        <taxon>Burkholderiaceae</taxon>
        <taxon>Paraburkholderia</taxon>
    </lineage>
</organism>
<evidence type="ECO:0000256" key="1">
    <source>
        <dbReference type="SAM" id="Phobius"/>
    </source>
</evidence>
<feature type="transmembrane region" description="Helical" evidence="1">
    <location>
        <begin position="106"/>
        <end position="128"/>
    </location>
</feature>
<dbReference type="Proteomes" id="UP000494363">
    <property type="component" value="Unassembled WGS sequence"/>
</dbReference>
<keyword evidence="3" id="KW-1185">Reference proteome</keyword>
<keyword evidence="1" id="KW-1133">Transmembrane helix</keyword>
<reference evidence="2 3" key="1">
    <citation type="submission" date="2020-04" db="EMBL/GenBank/DDBJ databases">
        <authorList>
            <person name="De Canck E."/>
        </authorList>
    </citation>
    <scope>NUCLEOTIDE SEQUENCE [LARGE SCALE GENOMIC DNA]</scope>
    <source>
        <strain evidence="2 3">LMG 29542</strain>
    </source>
</reference>
<dbReference type="EMBL" id="CADIKH010000009">
    <property type="protein sequence ID" value="CAB3754399.1"/>
    <property type="molecule type" value="Genomic_DNA"/>
</dbReference>
<accession>A0A6J5DJP7</accession>
<dbReference type="Pfam" id="PF06961">
    <property type="entry name" value="DUF1294"/>
    <property type="match status" value="1"/>
</dbReference>
<dbReference type="AlphaFoldDB" id="A0A6J5DJP7"/>
<sequence length="131" mass="15093">MSFVVFNPERRGMQTQAKPKPFRELTGLAFASGLIVMLPFFPGMFRILFLSINVVAFVMFVEDKRRAVEREKRIKEAWLHLVTLAGGFVGAQLGRATVRHKTLKPAFDGVFCVAWLLWLVACVLYWLYVRR</sequence>
<name>A0A6J5DJP7_9BURK</name>
<keyword evidence="1" id="KW-0472">Membrane</keyword>
<gene>
    <name evidence="2" type="ORF">LMG29542_02340</name>
</gene>
<dbReference type="InterPro" id="IPR010718">
    <property type="entry name" value="DUF1294"/>
</dbReference>
<dbReference type="RefSeq" id="WP_246355806.1">
    <property type="nucleotide sequence ID" value="NZ_CADIKH010000009.1"/>
</dbReference>
<evidence type="ECO:0000313" key="2">
    <source>
        <dbReference type="EMBL" id="CAB3754399.1"/>
    </source>
</evidence>
<feature type="transmembrane region" description="Helical" evidence="1">
    <location>
        <begin position="44"/>
        <end position="61"/>
    </location>
</feature>